<feature type="compositionally biased region" description="Acidic residues" evidence="1">
    <location>
        <begin position="513"/>
        <end position="524"/>
    </location>
</feature>
<feature type="compositionally biased region" description="Acidic residues" evidence="1">
    <location>
        <begin position="539"/>
        <end position="551"/>
    </location>
</feature>
<evidence type="ECO:0000256" key="1">
    <source>
        <dbReference type="SAM" id="MobiDB-lite"/>
    </source>
</evidence>
<feature type="compositionally biased region" description="Low complexity" evidence="1">
    <location>
        <begin position="589"/>
        <end position="604"/>
    </location>
</feature>
<gene>
    <name evidence="2" type="ORF">FKW77_009383</name>
</gene>
<dbReference type="EMBL" id="CP042185">
    <property type="protein sequence ID" value="QDS68007.1"/>
    <property type="molecule type" value="Genomic_DNA"/>
</dbReference>
<evidence type="ECO:0000313" key="3">
    <source>
        <dbReference type="Proteomes" id="UP000316270"/>
    </source>
</evidence>
<dbReference type="PANTHER" id="PTHR42037:SF1">
    <property type="match status" value="1"/>
</dbReference>
<reference evidence="2 3" key="1">
    <citation type="submission" date="2019-07" db="EMBL/GenBank/DDBJ databases">
        <title>Finished genome of Venturia effusa.</title>
        <authorList>
            <person name="Young C.A."/>
            <person name="Cox M.P."/>
            <person name="Ganley A.R.D."/>
            <person name="David W.J."/>
        </authorList>
    </citation>
    <scope>NUCLEOTIDE SEQUENCE [LARGE SCALE GENOMIC DNA]</scope>
    <source>
        <strain evidence="3">albino</strain>
    </source>
</reference>
<evidence type="ECO:0000313" key="2">
    <source>
        <dbReference type="EMBL" id="QDS68007.1"/>
    </source>
</evidence>
<dbReference type="Proteomes" id="UP000316270">
    <property type="component" value="Chromosome 1"/>
</dbReference>
<sequence length="737" mass="82304">MEQHTGALSENIALLAQFGKTLTDPTISKTPPWVSRSSQDNHAGDRSLDFEQERHTAEAFALLLATSDDRNAIGAVCIEEQPDGSSFIVRTAVNSGSQDERLDTFRRLVNAARLSHKSPTYEDCLLDEIVTTSQARLLVRLRSKHAPSSRRTKGPPIIKQLQKFSETIKTQRFRTVQEAIANLWKDFDALEKLSGVEANSTSGCMIIKEILLKTSSLSFPKLVDFLRVVPPKESLWSNTPYARVVRKFQKLAQYVSAGRYLGYMIRKFPNWQIREANNSPYAEHRNGAESDGTIGLFTRMRTESTAKQRKQFMRNLETRTGKNGGSIEQQIKGLVSLKNRVHAEIQLLYHYEQDQQVKIRPRILCSNKEACYLCHLFITTHAKFHTQRSHGNFYPRWRLPQFDELHLSKNAERELKRAIARFSQTIETQIQSYLLQQPQRRQDPSESSVFLSGVYTPSKFSVHSKSNLVVVDEASTRPISHHRSLDSGAIFLQPVRSAITESRISCTMGESVEITEPEEPTESEEPAKPENPTWAEGPAEPEEPAELEDLVESVCSAGSVEPTEPKARAEPAEPPEPEELESSMPRQLPLPESASPSSSLIGSPADQSISGNSTCTELALREESYLLSRGTAIEIKVCRGSSARFHTPGILCEFEYGDVSGMKKTSTASDYVPVVLSVEWLSADSTALKNRNTQIIDVTAPSLGMNDITCDGILRQHGLILSGKGCSVMMRAVHRPH</sequence>
<dbReference type="OrthoDB" id="4851849at2759"/>
<dbReference type="Pfam" id="PF14441">
    <property type="entry name" value="OTT_1508_deam"/>
    <property type="match status" value="1"/>
</dbReference>
<dbReference type="PANTHER" id="PTHR42037">
    <property type="match status" value="1"/>
</dbReference>
<dbReference type="AlphaFoldDB" id="A0A517KX94"/>
<protein>
    <submittedName>
        <fullName evidence="2">Uncharacterized protein</fullName>
    </submittedName>
</protein>
<keyword evidence="3" id="KW-1185">Reference proteome</keyword>
<name>A0A517KX94_9PEZI</name>
<accession>A0A517KX94</accession>
<proteinExistence type="predicted"/>
<organism evidence="2 3">
    <name type="scientific">Venturia effusa</name>
    <dbReference type="NCBI Taxonomy" id="50376"/>
    <lineage>
        <taxon>Eukaryota</taxon>
        <taxon>Fungi</taxon>
        <taxon>Dikarya</taxon>
        <taxon>Ascomycota</taxon>
        <taxon>Pezizomycotina</taxon>
        <taxon>Dothideomycetes</taxon>
        <taxon>Pleosporomycetidae</taxon>
        <taxon>Venturiales</taxon>
        <taxon>Venturiaceae</taxon>
        <taxon>Venturia</taxon>
    </lineage>
</organism>
<dbReference type="InterPro" id="IPR027796">
    <property type="entry name" value="OTT_1508_deam-like"/>
</dbReference>
<feature type="region of interest" description="Disordered" evidence="1">
    <location>
        <begin position="503"/>
        <end position="611"/>
    </location>
</feature>